<evidence type="ECO:0000256" key="9">
    <source>
        <dbReference type="SAM" id="MobiDB-lite"/>
    </source>
</evidence>
<evidence type="ECO:0000256" key="3">
    <source>
        <dbReference type="ARBA" id="ARBA00014212"/>
    </source>
</evidence>
<evidence type="ECO:0000256" key="5">
    <source>
        <dbReference type="ARBA" id="ARBA00022801"/>
    </source>
</evidence>
<organism evidence="11 12">
    <name type="scientific">Podila minutissima</name>
    <dbReference type="NCBI Taxonomy" id="64525"/>
    <lineage>
        <taxon>Eukaryota</taxon>
        <taxon>Fungi</taxon>
        <taxon>Fungi incertae sedis</taxon>
        <taxon>Mucoromycota</taxon>
        <taxon>Mortierellomycotina</taxon>
        <taxon>Mortierellomycetes</taxon>
        <taxon>Mortierellales</taxon>
        <taxon>Mortierellaceae</taxon>
        <taxon>Podila</taxon>
    </lineage>
</organism>
<keyword evidence="5" id="KW-0378">Hydrolase</keyword>
<evidence type="ECO:0000256" key="6">
    <source>
        <dbReference type="ARBA" id="ARBA00023157"/>
    </source>
</evidence>
<comment type="caution">
    <text evidence="11">The sequence shown here is derived from an EMBL/GenBank/DDBJ whole genome shotgun (WGS) entry which is preliminary data.</text>
</comment>
<reference evidence="11" key="1">
    <citation type="journal article" date="2020" name="Fungal Divers.">
        <title>Resolving the Mortierellaceae phylogeny through synthesis of multi-gene phylogenetics and phylogenomics.</title>
        <authorList>
            <person name="Vandepol N."/>
            <person name="Liber J."/>
            <person name="Desiro A."/>
            <person name="Na H."/>
            <person name="Kennedy M."/>
            <person name="Barry K."/>
            <person name="Grigoriev I.V."/>
            <person name="Miller A.N."/>
            <person name="O'Donnell K."/>
            <person name="Stajich J.E."/>
            <person name="Bonito G."/>
        </authorList>
    </citation>
    <scope>NUCLEOTIDE SEQUENCE</scope>
    <source>
        <strain evidence="11">NVP1</strain>
    </source>
</reference>
<dbReference type="PRINTS" id="PR00414">
    <property type="entry name" value="PPTHIESTRASE"/>
</dbReference>
<dbReference type="PANTHER" id="PTHR11247:SF8">
    <property type="entry name" value="PALMITOYL-PROTEIN THIOESTERASE 1"/>
    <property type="match status" value="1"/>
</dbReference>
<sequence length="336" mass="38321">MRLLTISTVLIGLVALAAAKSGDSYRPIVFYHGMGDSAHSKGMIELKQSIKDIAPEVFIHSVSLAESELDDQRAGFFGNVNNQLEIVCRQLKDIKELQRGFNAVGFSQGGQFLRAYVQRCNDPPIHNLVTVGSQHGGVTDIPGCVNADASCKLMRSIARTGVYSGYVRDHIIQAQYYKVLWKDPKNLQTYLERNIFLPDINNEYDIKNATYVKHLMTLNALVMFMFSDDITVKPKETAWFGFQDEDGDPIDLYDQDLYKEDWLGLKKMDHEGRLIFDILEGEHMQFSLEDFTDKITLPFLLEMGDNDKRHRRPLGSELKDQEEEPAFQMDQEQLIL</sequence>
<evidence type="ECO:0000256" key="2">
    <source>
        <dbReference type="ARBA" id="ARBA00012423"/>
    </source>
</evidence>
<keyword evidence="12" id="KW-1185">Reference proteome</keyword>
<dbReference type="GO" id="GO:0008474">
    <property type="term" value="F:palmitoyl-(protein) hydrolase activity"/>
    <property type="evidence" value="ECO:0007669"/>
    <property type="project" value="UniProtKB-EC"/>
</dbReference>
<keyword evidence="4 10" id="KW-0732">Signal</keyword>
<comment type="similarity">
    <text evidence="1">Belongs to the palmitoyl-protein thioesterase family.</text>
</comment>
<dbReference type="InterPro" id="IPR029058">
    <property type="entry name" value="AB_hydrolase_fold"/>
</dbReference>
<feature type="signal peptide" evidence="10">
    <location>
        <begin position="1"/>
        <end position="19"/>
    </location>
</feature>
<evidence type="ECO:0000256" key="8">
    <source>
        <dbReference type="ARBA" id="ARBA00031934"/>
    </source>
</evidence>
<feature type="chain" id="PRO_5040515044" description="Palmitoyl-protein thioesterase 1" evidence="10">
    <location>
        <begin position="20"/>
        <end position="336"/>
    </location>
</feature>
<gene>
    <name evidence="11" type="ORF">BG006_004747</name>
</gene>
<proteinExistence type="inferred from homology"/>
<evidence type="ECO:0000256" key="4">
    <source>
        <dbReference type="ARBA" id="ARBA00022729"/>
    </source>
</evidence>
<dbReference type="Gene3D" id="3.40.50.1820">
    <property type="entry name" value="alpha/beta hydrolase"/>
    <property type="match status" value="1"/>
</dbReference>
<dbReference type="FunFam" id="3.40.50.1820:FF:000107">
    <property type="entry name" value="Palmitoyl-protein thioesterase 1"/>
    <property type="match status" value="1"/>
</dbReference>
<protein>
    <recommendedName>
        <fullName evidence="3">Palmitoyl-protein thioesterase 1</fullName>
        <ecNumber evidence="2">3.1.2.22</ecNumber>
    </recommendedName>
    <alternativeName>
        <fullName evidence="8">Palmitoyl-protein hydrolase 1</fullName>
    </alternativeName>
</protein>
<evidence type="ECO:0000256" key="10">
    <source>
        <dbReference type="SAM" id="SignalP"/>
    </source>
</evidence>
<name>A0A9P5SKU7_9FUNG</name>
<evidence type="ECO:0000256" key="7">
    <source>
        <dbReference type="ARBA" id="ARBA00023180"/>
    </source>
</evidence>
<dbReference type="Proteomes" id="UP000696485">
    <property type="component" value="Unassembled WGS sequence"/>
</dbReference>
<dbReference type="EMBL" id="JAAAUY010000263">
    <property type="protein sequence ID" value="KAF9332394.1"/>
    <property type="molecule type" value="Genomic_DNA"/>
</dbReference>
<feature type="region of interest" description="Disordered" evidence="9">
    <location>
        <begin position="311"/>
        <end position="336"/>
    </location>
</feature>
<evidence type="ECO:0000256" key="1">
    <source>
        <dbReference type="ARBA" id="ARBA00010758"/>
    </source>
</evidence>
<dbReference type="Pfam" id="PF02089">
    <property type="entry name" value="Palm_thioest"/>
    <property type="match status" value="1"/>
</dbReference>
<evidence type="ECO:0000313" key="12">
    <source>
        <dbReference type="Proteomes" id="UP000696485"/>
    </source>
</evidence>
<dbReference type="InterPro" id="IPR002472">
    <property type="entry name" value="Palm_thioest"/>
</dbReference>
<dbReference type="AlphaFoldDB" id="A0A9P5SKU7"/>
<accession>A0A9P5SKU7</accession>
<evidence type="ECO:0000313" key="11">
    <source>
        <dbReference type="EMBL" id="KAF9332394.1"/>
    </source>
</evidence>
<keyword evidence="7" id="KW-0325">Glycoprotein</keyword>
<keyword evidence="6" id="KW-1015">Disulfide bond</keyword>
<dbReference type="SUPFAM" id="SSF53474">
    <property type="entry name" value="alpha/beta-Hydrolases"/>
    <property type="match status" value="1"/>
</dbReference>
<dbReference type="PANTHER" id="PTHR11247">
    <property type="entry name" value="PALMITOYL-PROTEIN THIOESTERASE/DOLICHYLDIPHOSPHATASE 1"/>
    <property type="match status" value="1"/>
</dbReference>
<dbReference type="EC" id="3.1.2.22" evidence="2"/>